<organism evidence="1 2">
    <name type="scientific">Haemaphysalis longicornis</name>
    <name type="common">Bush tick</name>
    <dbReference type="NCBI Taxonomy" id="44386"/>
    <lineage>
        <taxon>Eukaryota</taxon>
        <taxon>Metazoa</taxon>
        <taxon>Ecdysozoa</taxon>
        <taxon>Arthropoda</taxon>
        <taxon>Chelicerata</taxon>
        <taxon>Arachnida</taxon>
        <taxon>Acari</taxon>
        <taxon>Parasitiformes</taxon>
        <taxon>Ixodida</taxon>
        <taxon>Ixodoidea</taxon>
        <taxon>Ixodidae</taxon>
        <taxon>Haemaphysalinae</taxon>
        <taxon>Haemaphysalis</taxon>
    </lineage>
</organism>
<gene>
    <name evidence="1" type="ORF">HPB48_013411</name>
</gene>
<comment type="caution">
    <text evidence="1">The sequence shown here is derived from an EMBL/GenBank/DDBJ whole genome shotgun (WGS) entry which is preliminary data.</text>
</comment>
<sequence>MGKNFVPIDPVKLKEAKQEIVSLLAKENLDSLLGKVKGTKNGCLPVFYAARDHKPGIPFRAIVSESGTCSKCRTIWPSTLHELR</sequence>
<dbReference type="Proteomes" id="UP000821853">
    <property type="component" value="Chromosome 4"/>
</dbReference>
<name>A0A9J6GIB6_HAELO</name>
<dbReference type="VEuPathDB" id="VectorBase:HLOH_043533"/>
<dbReference type="AlphaFoldDB" id="A0A9J6GIB6"/>
<evidence type="ECO:0000313" key="2">
    <source>
        <dbReference type="Proteomes" id="UP000821853"/>
    </source>
</evidence>
<accession>A0A9J6GIB6</accession>
<proteinExistence type="predicted"/>
<dbReference type="OrthoDB" id="10058657at2759"/>
<evidence type="ECO:0000313" key="1">
    <source>
        <dbReference type="EMBL" id="KAH9374359.1"/>
    </source>
</evidence>
<dbReference type="OMA" id="CRTIWPS"/>
<keyword evidence="2" id="KW-1185">Reference proteome</keyword>
<reference evidence="1 2" key="1">
    <citation type="journal article" date="2020" name="Cell">
        <title>Large-Scale Comparative Analyses of Tick Genomes Elucidate Their Genetic Diversity and Vector Capacities.</title>
        <authorList>
            <consortium name="Tick Genome and Microbiome Consortium (TIGMIC)"/>
            <person name="Jia N."/>
            <person name="Wang J."/>
            <person name="Shi W."/>
            <person name="Du L."/>
            <person name="Sun Y."/>
            <person name="Zhan W."/>
            <person name="Jiang J.F."/>
            <person name="Wang Q."/>
            <person name="Zhang B."/>
            <person name="Ji P."/>
            <person name="Bell-Sakyi L."/>
            <person name="Cui X.M."/>
            <person name="Yuan T.T."/>
            <person name="Jiang B.G."/>
            <person name="Yang W.F."/>
            <person name="Lam T.T."/>
            <person name="Chang Q.C."/>
            <person name="Ding S.J."/>
            <person name="Wang X.J."/>
            <person name="Zhu J.G."/>
            <person name="Ruan X.D."/>
            <person name="Zhao L."/>
            <person name="Wei J.T."/>
            <person name="Ye R.Z."/>
            <person name="Que T.C."/>
            <person name="Du C.H."/>
            <person name="Zhou Y.H."/>
            <person name="Cheng J.X."/>
            <person name="Dai P.F."/>
            <person name="Guo W.B."/>
            <person name="Han X.H."/>
            <person name="Huang E.J."/>
            <person name="Li L.F."/>
            <person name="Wei W."/>
            <person name="Gao Y.C."/>
            <person name="Liu J.Z."/>
            <person name="Shao H.Z."/>
            <person name="Wang X."/>
            <person name="Wang C.C."/>
            <person name="Yang T.C."/>
            <person name="Huo Q.B."/>
            <person name="Li W."/>
            <person name="Chen H.Y."/>
            <person name="Chen S.E."/>
            <person name="Zhou L.G."/>
            <person name="Ni X.B."/>
            <person name="Tian J.H."/>
            <person name="Sheng Y."/>
            <person name="Liu T."/>
            <person name="Pan Y.S."/>
            <person name="Xia L.Y."/>
            <person name="Li J."/>
            <person name="Zhao F."/>
            <person name="Cao W.C."/>
        </authorList>
    </citation>
    <scope>NUCLEOTIDE SEQUENCE [LARGE SCALE GENOMIC DNA]</scope>
    <source>
        <strain evidence="1">HaeL-2018</strain>
    </source>
</reference>
<protein>
    <submittedName>
        <fullName evidence="1">Uncharacterized protein</fullName>
    </submittedName>
</protein>
<dbReference type="EMBL" id="JABSTR010000006">
    <property type="protein sequence ID" value="KAH9374359.1"/>
    <property type="molecule type" value="Genomic_DNA"/>
</dbReference>